<accession>A0A061R042</accession>
<proteinExistence type="predicted"/>
<feature type="non-terminal residue" evidence="2">
    <location>
        <position position="74"/>
    </location>
</feature>
<name>A0A061R042_9CHLO</name>
<gene>
    <name evidence="2" type="ORF">TSPGSL018_19139</name>
</gene>
<feature type="non-terminal residue" evidence="2">
    <location>
        <position position="1"/>
    </location>
</feature>
<feature type="compositionally biased region" description="Low complexity" evidence="1">
    <location>
        <begin position="1"/>
        <end position="10"/>
    </location>
</feature>
<protein>
    <submittedName>
        <fullName evidence="2">Uncharacterized protein</fullName>
    </submittedName>
</protein>
<evidence type="ECO:0000256" key="1">
    <source>
        <dbReference type="SAM" id="MobiDB-lite"/>
    </source>
</evidence>
<organism evidence="2">
    <name type="scientific">Tetraselmis sp. GSL018</name>
    <dbReference type="NCBI Taxonomy" id="582737"/>
    <lineage>
        <taxon>Eukaryota</taxon>
        <taxon>Viridiplantae</taxon>
        <taxon>Chlorophyta</taxon>
        <taxon>core chlorophytes</taxon>
        <taxon>Chlorodendrophyceae</taxon>
        <taxon>Chlorodendrales</taxon>
        <taxon>Chlorodendraceae</taxon>
        <taxon>Tetraselmis</taxon>
    </lineage>
</organism>
<dbReference type="EMBL" id="GBEZ01022799">
    <property type="protein sequence ID" value="JAC64055.1"/>
    <property type="molecule type" value="Transcribed_RNA"/>
</dbReference>
<sequence>RSSSAGSARSRSCEGGGRGESIRTTFSPSAGSWHPPPPEGEQEESLHAKTEPPITLAAVSKGNPRLTVLPSKGG</sequence>
<evidence type="ECO:0000313" key="2">
    <source>
        <dbReference type="EMBL" id="JAC64055.1"/>
    </source>
</evidence>
<dbReference type="AlphaFoldDB" id="A0A061R042"/>
<reference evidence="2" key="1">
    <citation type="submission" date="2014-05" db="EMBL/GenBank/DDBJ databases">
        <title>The transcriptome of the halophilic microalga Tetraselmis sp. GSL018 isolated from the Great Salt Lake, Utah.</title>
        <authorList>
            <person name="Jinkerson R.E."/>
            <person name="D'Adamo S."/>
            <person name="Posewitz M.C."/>
        </authorList>
    </citation>
    <scope>NUCLEOTIDE SEQUENCE</scope>
    <source>
        <strain evidence="2">GSL018</strain>
    </source>
</reference>
<feature type="region of interest" description="Disordered" evidence="1">
    <location>
        <begin position="1"/>
        <end position="74"/>
    </location>
</feature>